<reference evidence="19" key="1">
    <citation type="submission" date="2025-08" db="UniProtKB">
        <authorList>
            <consortium name="RefSeq"/>
        </authorList>
    </citation>
    <scope>IDENTIFICATION</scope>
    <source>
        <tissue evidence="19">Stem</tissue>
    </source>
</reference>
<comment type="catalytic activity">
    <reaction evidence="1 16">
        <text>2 a phenolic donor + H2O2 = 2 a phenolic radical donor + 2 H2O</text>
        <dbReference type="Rhea" id="RHEA:56136"/>
        <dbReference type="ChEBI" id="CHEBI:15377"/>
        <dbReference type="ChEBI" id="CHEBI:16240"/>
        <dbReference type="ChEBI" id="CHEBI:139520"/>
        <dbReference type="ChEBI" id="CHEBI:139521"/>
        <dbReference type="EC" id="1.11.1.7"/>
    </reaction>
</comment>
<dbReference type="GO" id="GO:0006979">
    <property type="term" value="P:response to oxidative stress"/>
    <property type="evidence" value="ECO:0007669"/>
    <property type="project" value="UniProtKB-UniRule"/>
</dbReference>
<evidence type="ECO:0000256" key="16">
    <source>
        <dbReference type="RuleBase" id="RU362060"/>
    </source>
</evidence>
<feature type="binding site" evidence="13">
    <location>
        <position position="73"/>
    </location>
    <ligand>
        <name>Ca(2+)</name>
        <dbReference type="ChEBI" id="CHEBI:29108"/>
        <label>1</label>
    </ligand>
</feature>
<dbReference type="InterPro" id="IPR002016">
    <property type="entry name" value="Haem_peroxidase"/>
</dbReference>
<evidence type="ECO:0000256" key="11">
    <source>
        <dbReference type="PIRSR" id="PIRSR600823-1"/>
    </source>
</evidence>
<feature type="binding site" evidence="13">
    <location>
        <position position="193"/>
    </location>
    <ligand>
        <name>Ca(2+)</name>
        <dbReference type="ChEBI" id="CHEBI:29108"/>
        <label>2</label>
    </ligand>
</feature>
<keyword evidence="13 16" id="KW-0106">Calcium</keyword>
<comment type="cofactor">
    <cofactor evidence="13 16">
        <name>Ca(2+)</name>
        <dbReference type="ChEBI" id="CHEBI:29108"/>
    </cofactor>
    <text evidence="13 16">Binds 2 calcium ions per subunit.</text>
</comment>
<comment type="function">
    <text evidence="2">Removal of H(2)O(2), oxidation of toxic reductants, biosynthesis and degradation of lignin, suberization, auxin catabolism, response to environmental stresses such as wounding, pathogen attack and oxidative stress. These functions might be dependent on each isozyme/isoform in each plant tissue.</text>
</comment>
<feature type="binding site" evidence="13">
    <location>
        <position position="75"/>
    </location>
    <ligand>
        <name>Ca(2+)</name>
        <dbReference type="ChEBI" id="CHEBI:29108"/>
        <label>1</label>
    </ligand>
</feature>
<dbReference type="PRINTS" id="PR00458">
    <property type="entry name" value="PEROXIDASE"/>
</dbReference>
<dbReference type="PROSITE" id="PS00435">
    <property type="entry name" value="PEROXIDASE_1"/>
    <property type="match status" value="1"/>
</dbReference>
<dbReference type="KEGG" id="cmo:103491564"/>
<keyword evidence="9 13" id="KW-0408">Iron</keyword>
<feature type="binding site" evidence="13">
    <location>
        <position position="66"/>
    </location>
    <ligand>
        <name>Ca(2+)</name>
        <dbReference type="ChEBI" id="CHEBI:29108"/>
        <label>1</label>
    </ligand>
</feature>
<keyword evidence="8 16" id="KW-0560">Oxidoreductase</keyword>
<feature type="domain" description="Plant heme peroxidase family profile" evidence="17">
    <location>
        <begin position="24"/>
        <end position="321"/>
    </location>
</feature>
<feature type="binding site" evidence="13">
    <location>
        <position position="69"/>
    </location>
    <ligand>
        <name>Ca(2+)</name>
        <dbReference type="ChEBI" id="CHEBI:29108"/>
        <label>1</label>
    </ligand>
</feature>
<keyword evidence="7 13" id="KW-0479">Metal-binding</keyword>
<feature type="chain" id="PRO_5044514423" description="Peroxidase" evidence="16">
    <location>
        <begin position="24"/>
        <end position="321"/>
    </location>
</feature>
<keyword evidence="18" id="KW-1185">Reference proteome</keyword>
<feature type="signal peptide" evidence="16">
    <location>
        <begin position="1"/>
        <end position="23"/>
    </location>
</feature>
<evidence type="ECO:0000256" key="6">
    <source>
        <dbReference type="ARBA" id="ARBA00022617"/>
    </source>
</evidence>
<dbReference type="GO" id="GO:0005576">
    <property type="term" value="C:extracellular region"/>
    <property type="evidence" value="ECO:0007669"/>
    <property type="project" value="UniProtKB-SubCell"/>
</dbReference>
<evidence type="ECO:0000256" key="5">
    <source>
        <dbReference type="ARBA" id="ARBA00022559"/>
    </source>
</evidence>
<feature type="binding site" evidence="13">
    <location>
        <position position="87"/>
    </location>
    <ligand>
        <name>Ca(2+)</name>
        <dbReference type="ChEBI" id="CHEBI:29108"/>
        <label>1</label>
    </ligand>
</feature>
<keyword evidence="16" id="KW-0376">Hydrogen peroxide</keyword>
<evidence type="ECO:0000256" key="15">
    <source>
        <dbReference type="PIRSR" id="PIRSR600823-5"/>
    </source>
</evidence>
<dbReference type="RefSeq" id="XP_008449779.2">
    <property type="nucleotide sequence ID" value="XM_008451557.3"/>
</dbReference>
<accession>A0A1S3BMU5</accession>
<keyword evidence="10 15" id="KW-1015">Disulfide bond</keyword>
<dbReference type="PROSITE" id="PS00436">
    <property type="entry name" value="PEROXIDASE_2"/>
    <property type="match status" value="1"/>
</dbReference>
<dbReference type="Gene3D" id="1.10.520.10">
    <property type="match status" value="1"/>
</dbReference>
<organism evidence="18 19">
    <name type="scientific">Cucumis melo</name>
    <name type="common">Muskmelon</name>
    <dbReference type="NCBI Taxonomy" id="3656"/>
    <lineage>
        <taxon>Eukaryota</taxon>
        <taxon>Viridiplantae</taxon>
        <taxon>Streptophyta</taxon>
        <taxon>Embryophyta</taxon>
        <taxon>Tracheophyta</taxon>
        <taxon>Spermatophyta</taxon>
        <taxon>Magnoliopsida</taxon>
        <taxon>eudicotyledons</taxon>
        <taxon>Gunneridae</taxon>
        <taxon>Pentapetalae</taxon>
        <taxon>rosids</taxon>
        <taxon>fabids</taxon>
        <taxon>Cucurbitales</taxon>
        <taxon>Cucurbitaceae</taxon>
        <taxon>Benincaseae</taxon>
        <taxon>Cucumis</taxon>
    </lineage>
</organism>
<evidence type="ECO:0000256" key="12">
    <source>
        <dbReference type="PIRSR" id="PIRSR600823-2"/>
    </source>
</evidence>
<comment type="cofactor">
    <cofactor evidence="13 16">
        <name>heme b</name>
        <dbReference type="ChEBI" id="CHEBI:60344"/>
    </cofactor>
    <text evidence="13 16">Binds 1 heme b (iron(II)-protoporphyrin IX) group per subunit.</text>
</comment>
<feature type="disulfide bond" evidence="15">
    <location>
        <begin position="119"/>
        <end position="317"/>
    </location>
</feature>
<comment type="similarity">
    <text evidence="16">Belongs to the peroxidase family. Classical plant (class III) peroxidase subfamily.</text>
</comment>
<evidence type="ECO:0000256" key="8">
    <source>
        <dbReference type="ARBA" id="ARBA00023002"/>
    </source>
</evidence>
<feature type="active site" description="Proton acceptor" evidence="11">
    <location>
        <position position="65"/>
    </location>
</feature>
<proteinExistence type="inferred from homology"/>
<dbReference type="SMR" id="A0A1S3BMU5"/>
<dbReference type="GO" id="GO:0140825">
    <property type="term" value="F:lactoperoxidase activity"/>
    <property type="evidence" value="ECO:0007669"/>
    <property type="project" value="UniProtKB-EC"/>
</dbReference>
<feature type="disulfide bond" evidence="15">
    <location>
        <begin position="34"/>
        <end position="113"/>
    </location>
</feature>
<comment type="subcellular location">
    <subcellularLocation>
        <location evidence="16">Secreted</location>
    </subcellularLocation>
</comment>
<dbReference type="PANTHER" id="PTHR31388">
    <property type="entry name" value="PEROXIDASE 72-RELATED"/>
    <property type="match status" value="1"/>
</dbReference>
<dbReference type="PANTHER" id="PTHR31388:SF147">
    <property type="entry name" value="PEROXIDASE 58"/>
    <property type="match status" value="1"/>
</dbReference>
<evidence type="ECO:0000313" key="19">
    <source>
        <dbReference type="RefSeq" id="XP_008449779.2"/>
    </source>
</evidence>
<dbReference type="Proteomes" id="UP001652600">
    <property type="component" value="Chromosome 5"/>
</dbReference>
<dbReference type="PRINTS" id="PR00461">
    <property type="entry name" value="PLPEROXIDASE"/>
</dbReference>
<dbReference type="eggNOG" id="ENOG502QVXS">
    <property type="taxonomic scope" value="Eukaryota"/>
</dbReference>
<dbReference type="PROSITE" id="PS50873">
    <property type="entry name" value="PEROXIDASE_4"/>
    <property type="match status" value="1"/>
</dbReference>
<dbReference type="InterPro" id="IPR010255">
    <property type="entry name" value="Haem_peroxidase_sf"/>
</dbReference>
<dbReference type="GeneID" id="103491564"/>
<evidence type="ECO:0000256" key="1">
    <source>
        <dbReference type="ARBA" id="ARBA00000189"/>
    </source>
</evidence>
<dbReference type="Gene3D" id="1.10.420.10">
    <property type="entry name" value="Peroxidase, domain 2"/>
    <property type="match status" value="1"/>
</dbReference>
<feature type="binding site" evidence="13">
    <location>
        <position position="242"/>
    </location>
    <ligand>
        <name>Ca(2+)</name>
        <dbReference type="ChEBI" id="CHEBI:29108"/>
        <label>2</label>
    </ligand>
</feature>
<dbReference type="InterPro" id="IPR000823">
    <property type="entry name" value="Peroxidase_pln"/>
</dbReference>
<dbReference type="InParanoid" id="A0A1S3BMU5"/>
<feature type="binding site" evidence="12">
    <location>
        <position position="161"/>
    </location>
    <ligand>
        <name>substrate</name>
    </ligand>
</feature>
<dbReference type="Pfam" id="PF00141">
    <property type="entry name" value="peroxidase"/>
    <property type="match status" value="1"/>
</dbReference>
<keyword evidence="16" id="KW-0732">Signal</keyword>
<evidence type="ECO:0000256" key="14">
    <source>
        <dbReference type="PIRSR" id="PIRSR600823-4"/>
    </source>
</evidence>
<evidence type="ECO:0000259" key="17">
    <source>
        <dbReference type="PROSITE" id="PS50873"/>
    </source>
</evidence>
<dbReference type="Gramene" id="MELO3C031049.2.1">
    <property type="protein sequence ID" value="MELO3C031049.2.1"/>
    <property type="gene ID" value="MELO3C031049.2"/>
</dbReference>
<dbReference type="AlphaFoldDB" id="A0A1S3BMU5"/>
<dbReference type="SUPFAM" id="SSF48113">
    <property type="entry name" value="Heme-dependent peroxidases"/>
    <property type="match status" value="1"/>
</dbReference>
<evidence type="ECO:0000256" key="9">
    <source>
        <dbReference type="ARBA" id="ARBA00023004"/>
    </source>
</evidence>
<dbReference type="GO" id="GO:0046872">
    <property type="term" value="F:metal ion binding"/>
    <property type="evidence" value="ECO:0007669"/>
    <property type="project" value="UniProtKB-UniRule"/>
</dbReference>
<keyword evidence="16" id="KW-0964">Secreted</keyword>
<feature type="binding site" evidence="13">
    <location>
        <position position="239"/>
    </location>
    <ligand>
        <name>Ca(2+)</name>
        <dbReference type="ChEBI" id="CHEBI:29108"/>
        <label>2</label>
    </ligand>
</feature>
<dbReference type="InterPro" id="IPR019793">
    <property type="entry name" value="Peroxidases_heam-ligand_BS"/>
</dbReference>
<gene>
    <name evidence="19" type="primary">LOC103491564</name>
</gene>
<name>A0A1S3BMU5_CUCME</name>
<dbReference type="InterPro" id="IPR019794">
    <property type="entry name" value="Peroxidases_AS"/>
</dbReference>
<evidence type="ECO:0000256" key="2">
    <source>
        <dbReference type="ARBA" id="ARBA00002322"/>
    </source>
</evidence>
<sequence length="321" mass="34220">MAASFKAIISLVLCLMMAVSVRSQLSSTFYDTTCPNVSSIVRGVMQQALQSDDRAGAKIIRLHFHDCFVDGCDGSVLLEDQDGITSELGAPGNGGITGFNIVDDIKTAVENVCPGVVSCADILAIASRDAVTLASGQGWTVQLGRRDSRTANLQGATNRLPSPFESLSEIQTKFTDVGLNDGTDVVALSGAHTFGRSRCMFFSGRLSNNTNADSPIDPTYASELSQSCQSGGNTFVNLDPTTPNTFDRNYFTNLQNNRGLLRSDQVLFSTDGASTISIVNSFASSESAFADAFAQSMIRMGDLDPKTGTTGEIRTNCRRLN</sequence>
<evidence type="ECO:0000313" key="18">
    <source>
        <dbReference type="Proteomes" id="UP001652600"/>
    </source>
</evidence>
<dbReference type="EC" id="1.11.1.7" evidence="4 16"/>
<evidence type="ECO:0000256" key="10">
    <source>
        <dbReference type="ARBA" id="ARBA00023157"/>
    </source>
</evidence>
<keyword evidence="6 16" id="KW-0349">Heme</keyword>
<feature type="disulfide bond" evidence="15">
    <location>
        <begin position="67"/>
        <end position="72"/>
    </location>
</feature>
<dbReference type="GO" id="GO:0042744">
    <property type="term" value="P:hydrogen peroxide catabolic process"/>
    <property type="evidence" value="ECO:0007669"/>
    <property type="project" value="UniProtKB-KW"/>
</dbReference>
<feature type="binding site" evidence="13">
    <location>
        <position position="71"/>
    </location>
    <ligand>
        <name>Ca(2+)</name>
        <dbReference type="ChEBI" id="CHEBI:29108"/>
        <label>1</label>
    </ligand>
</feature>
<feature type="disulfide bond" evidence="15">
    <location>
        <begin position="199"/>
        <end position="228"/>
    </location>
</feature>
<feature type="site" description="Transition state stabilizer" evidence="14">
    <location>
        <position position="61"/>
    </location>
</feature>
<evidence type="ECO:0000256" key="3">
    <source>
        <dbReference type="ARBA" id="ARBA00006873"/>
    </source>
</evidence>
<evidence type="ECO:0000256" key="7">
    <source>
        <dbReference type="ARBA" id="ARBA00022723"/>
    </source>
</evidence>
<comment type="similarity">
    <text evidence="3">Belongs to the peroxidase family. Ascorbate peroxidase subfamily.</text>
</comment>
<dbReference type="InterPro" id="IPR033905">
    <property type="entry name" value="Secretory_peroxidase"/>
</dbReference>
<protein>
    <recommendedName>
        <fullName evidence="4 16">Peroxidase</fullName>
        <ecNumber evidence="4 16">1.11.1.7</ecNumber>
    </recommendedName>
</protein>
<dbReference type="CDD" id="cd00693">
    <property type="entry name" value="secretory_peroxidase"/>
    <property type="match status" value="1"/>
</dbReference>
<evidence type="ECO:0000256" key="13">
    <source>
        <dbReference type="PIRSR" id="PIRSR600823-3"/>
    </source>
</evidence>
<dbReference type="GO" id="GO:0020037">
    <property type="term" value="F:heme binding"/>
    <property type="evidence" value="ECO:0007669"/>
    <property type="project" value="UniProtKB-UniRule"/>
</dbReference>
<evidence type="ECO:0000256" key="4">
    <source>
        <dbReference type="ARBA" id="ARBA00012313"/>
    </source>
</evidence>
<feature type="binding site" evidence="13">
    <location>
        <position position="247"/>
    </location>
    <ligand>
        <name>Ca(2+)</name>
        <dbReference type="ChEBI" id="CHEBI:29108"/>
        <label>2</label>
    </ligand>
</feature>
<keyword evidence="5 16" id="KW-0575">Peroxidase</keyword>
<feature type="binding site" description="axial binding residue" evidence="13">
    <location>
        <position position="192"/>
    </location>
    <ligand>
        <name>heme b</name>
        <dbReference type="ChEBI" id="CHEBI:60344"/>
    </ligand>
    <ligandPart>
        <name>Fe</name>
        <dbReference type="ChEBI" id="CHEBI:18248"/>
    </ligandPart>
</feature>